<dbReference type="Proteomes" id="UP000789831">
    <property type="component" value="Unassembled WGS sequence"/>
</dbReference>
<comment type="caution">
    <text evidence="1">The sequence shown here is derived from an EMBL/GenBank/DDBJ whole genome shotgun (WGS) entry which is preliminary data.</text>
</comment>
<evidence type="ECO:0000313" key="2">
    <source>
        <dbReference type="Proteomes" id="UP000789831"/>
    </source>
</evidence>
<gene>
    <name evidence="1" type="ORF">AGERDE_LOCUS11160</name>
</gene>
<reference evidence="1" key="1">
    <citation type="submission" date="2021-06" db="EMBL/GenBank/DDBJ databases">
        <authorList>
            <person name="Kallberg Y."/>
            <person name="Tangrot J."/>
            <person name="Rosling A."/>
        </authorList>
    </citation>
    <scope>NUCLEOTIDE SEQUENCE</scope>
    <source>
        <strain evidence="1">MT106</strain>
    </source>
</reference>
<dbReference type="AlphaFoldDB" id="A0A9N9DM37"/>
<accession>A0A9N9DM37</accession>
<evidence type="ECO:0000313" key="1">
    <source>
        <dbReference type="EMBL" id="CAG8645110.1"/>
    </source>
</evidence>
<dbReference type="EMBL" id="CAJVPL010004244">
    <property type="protein sequence ID" value="CAG8645110.1"/>
    <property type="molecule type" value="Genomic_DNA"/>
</dbReference>
<keyword evidence="2" id="KW-1185">Reference proteome</keyword>
<organism evidence="1 2">
    <name type="scientific">Ambispora gerdemannii</name>
    <dbReference type="NCBI Taxonomy" id="144530"/>
    <lineage>
        <taxon>Eukaryota</taxon>
        <taxon>Fungi</taxon>
        <taxon>Fungi incertae sedis</taxon>
        <taxon>Mucoromycota</taxon>
        <taxon>Glomeromycotina</taxon>
        <taxon>Glomeromycetes</taxon>
        <taxon>Archaeosporales</taxon>
        <taxon>Ambisporaceae</taxon>
        <taxon>Ambispora</taxon>
    </lineage>
</organism>
<name>A0A9N9DM37_9GLOM</name>
<protein>
    <submittedName>
        <fullName evidence="1">11036_t:CDS:1</fullName>
    </submittedName>
</protein>
<proteinExistence type="predicted"/>
<sequence length="74" mass="8208">MVRVLAIDPSGTGTSGIYFKNGEKEEFKEWALECLPVQQVNSVNVLKVKELTKQLLKGVKKLEGLEYKVGRGKG</sequence>
<dbReference type="OrthoDB" id="2471334at2759"/>